<feature type="compositionally biased region" description="Polar residues" evidence="7">
    <location>
        <begin position="322"/>
        <end position="343"/>
    </location>
</feature>
<dbReference type="EMBL" id="JBHSIS010000002">
    <property type="protein sequence ID" value="MFC4852656.1"/>
    <property type="molecule type" value="Genomic_DNA"/>
</dbReference>
<dbReference type="InterPro" id="IPR000719">
    <property type="entry name" value="Prot_kinase_dom"/>
</dbReference>
<dbReference type="Gene3D" id="3.30.200.20">
    <property type="entry name" value="Phosphorylase Kinase, domain 1"/>
    <property type="match status" value="1"/>
</dbReference>
<evidence type="ECO:0000256" key="3">
    <source>
        <dbReference type="ARBA" id="ARBA00022679"/>
    </source>
</evidence>
<organism evidence="9 10">
    <name type="scientific">Actinophytocola glycyrrhizae</name>
    <dbReference type="NCBI Taxonomy" id="2044873"/>
    <lineage>
        <taxon>Bacteria</taxon>
        <taxon>Bacillati</taxon>
        <taxon>Actinomycetota</taxon>
        <taxon>Actinomycetes</taxon>
        <taxon>Pseudonocardiales</taxon>
        <taxon>Pseudonocardiaceae</taxon>
    </lineage>
</organism>
<dbReference type="RefSeq" id="WP_378054563.1">
    <property type="nucleotide sequence ID" value="NZ_JBHSIS010000002.1"/>
</dbReference>
<evidence type="ECO:0000256" key="6">
    <source>
        <dbReference type="ARBA" id="ARBA00022840"/>
    </source>
</evidence>
<proteinExistence type="predicted"/>
<evidence type="ECO:0000256" key="4">
    <source>
        <dbReference type="ARBA" id="ARBA00022741"/>
    </source>
</evidence>
<dbReference type="EC" id="2.7.11.1" evidence="1"/>
<name>A0ABV9RW07_9PSEU</name>
<evidence type="ECO:0000256" key="7">
    <source>
        <dbReference type="SAM" id="MobiDB-lite"/>
    </source>
</evidence>
<dbReference type="GO" id="GO:0004674">
    <property type="term" value="F:protein serine/threonine kinase activity"/>
    <property type="evidence" value="ECO:0007669"/>
    <property type="project" value="UniProtKB-EC"/>
</dbReference>
<dbReference type="InterPro" id="IPR011009">
    <property type="entry name" value="Kinase-like_dom_sf"/>
</dbReference>
<feature type="compositionally biased region" description="Gly residues" evidence="7">
    <location>
        <begin position="397"/>
        <end position="417"/>
    </location>
</feature>
<feature type="region of interest" description="Disordered" evidence="7">
    <location>
        <begin position="322"/>
        <end position="417"/>
    </location>
</feature>
<dbReference type="Pfam" id="PF00069">
    <property type="entry name" value="Pkinase"/>
    <property type="match status" value="1"/>
</dbReference>
<keyword evidence="2" id="KW-0723">Serine/threonine-protein kinase</keyword>
<accession>A0ABV9RW07</accession>
<feature type="domain" description="Protein kinase" evidence="8">
    <location>
        <begin position="25"/>
        <end position="271"/>
    </location>
</feature>
<dbReference type="Proteomes" id="UP001595859">
    <property type="component" value="Unassembled WGS sequence"/>
</dbReference>
<keyword evidence="4" id="KW-0547">Nucleotide-binding</keyword>
<evidence type="ECO:0000313" key="10">
    <source>
        <dbReference type="Proteomes" id="UP001595859"/>
    </source>
</evidence>
<reference evidence="10" key="1">
    <citation type="journal article" date="2019" name="Int. J. Syst. Evol. Microbiol.">
        <title>The Global Catalogue of Microorganisms (GCM) 10K type strain sequencing project: providing services to taxonomists for standard genome sequencing and annotation.</title>
        <authorList>
            <consortium name="The Broad Institute Genomics Platform"/>
            <consortium name="The Broad Institute Genome Sequencing Center for Infectious Disease"/>
            <person name="Wu L."/>
            <person name="Ma J."/>
        </authorList>
    </citation>
    <scope>NUCLEOTIDE SEQUENCE [LARGE SCALE GENOMIC DNA]</scope>
    <source>
        <strain evidence="10">ZS-22-S1</strain>
    </source>
</reference>
<evidence type="ECO:0000256" key="2">
    <source>
        <dbReference type="ARBA" id="ARBA00022527"/>
    </source>
</evidence>
<sequence>MQADDGHQSLPDGDLPDGCLLDGRYRLGGLIGKGGAAVVHEAVDTVLGRRVAVKLYRAADPVGRYRFGSEARLLASLSHPRLVTVYDVCLDGDQPFLVLELVDGPTLRDLMNPGPFGYDVVARLGTALAEALAYVHSRDVVHRDVKPSNILVAPSGEPLLSDFGLARVLSGAHLTRTGEYVGTAAYLAPEQITDADVGPPADIYALGLVLLECLTGHPEYSGSAAETALARLSRPPRMPESLPPSWRTVLAAMTAQNPAERPTATRCAEWLAALGEGRAEPAIPLPRPVGRHDQQARLRPVHAGLAALALAAVAAVATTSPNAIPGHPTSQQPAPVPETSRTTVPAAPVVPVEDTGELRTDVRVPPPEQTAPPRQTAPPAQTAAPAGQAAPPVGPGENRGNGSNGENNGKGKGNGKG</sequence>
<feature type="compositionally biased region" description="Low complexity" evidence="7">
    <location>
        <begin position="371"/>
        <end position="396"/>
    </location>
</feature>
<gene>
    <name evidence="9" type="ORF">ACFPCV_04005</name>
</gene>
<evidence type="ECO:0000259" key="8">
    <source>
        <dbReference type="PROSITE" id="PS50011"/>
    </source>
</evidence>
<dbReference type="CDD" id="cd14014">
    <property type="entry name" value="STKc_PknB_like"/>
    <property type="match status" value="1"/>
</dbReference>
<dbReference type="SUPFAM" id="SSF56112">
    <property type="entry name" value="Protein kinase-like (PK-like)"/>
    <property type="match status" value="1"/>
</dbReference>
<keyword evidence="5 9" id="KW-0418">Kinase</keyword>
<dbReference type="PANTHER" id="PTHR43289:SF6">
    <property type="entry name" value="SERINE_THREONINE-PROTEIN KINASE NEKL-3"/>
    <property type="match status" value="1"/>
</dbReference>
<keyword evidence="6" id="KW-0067">ATP-binding</keyword>
<evidence type="ECO:0000256" key="5">
    <source>
        <dbReference type="ARBA" id="ARBA00022777"/>
    </source>
</evidence>
<comment type="caution">
    <text evidence="9">The sequence shown here is derived from an EMBL/GenBank/DDBJ whole genome shotgun (WGS) entry which is preliminary data.</text>
</comment>
<protein>
    <recommendedName>
        <fullName evidence="1">non-specific serine/threonine protein kinase</fullName>
        <ecNumber evidence="1">2.7.11.1</ecNumber>
    </recommendedName>
</protein>
<dbReference type="PANTHER" id="PTHR43289">
    <property type="entry name" value="MITOGEN-ACTIVATED PROTEIN KINASE KINASE KINASE 20-RELATED"/>
    <property type="match status" value="1"/>
</dbReference>
<evidence type="ECO:0000256" key="1">
    <source>
        <dbReference type="ARBA" id="ARBA00012513"/>
    </source>
</evidence>
<dbReference type="PROSITE" id="PS50011">
    <property type="entry name" value="PROTEIN_KINASE_DOM"/>
    <property type="match status" value="1"/>
</dbReference>
<keyword evidence="10" id="KW-1185">Reference proteome</keyword>
<dbReference type="InterPro" id="IPR008271">
    <property type="entry name" value="Ser/Thr_kinase_AS"/>
</dbReference>
<dbReference type="PROSITE" id="PS00108">
    <property type="entry name" value="PROTEIN_KINASE_ST"/>
    <property type="match status" value="1"/>
</dbReference>
<evidence type="ECO:0000313" key="9">
    <source>
        <dbReference type="EMBL" id="MFC4852656.1"/>
    </source>
</evidence>
<dbReference type="Gene3D" id="1.10.510.10">
    <property type="entry name" value="Transferase(Phosphotransferase) domain 1"/>
    <property type="match status" value="1"/>
</dbReference>
<keyword evidence="3 9" id="KW-0808">Transferase</keyword>
<dbReference type="SMART" id="SM00220">
    <property type="entry name" value="S_TKc"/>
    <property type="match status" value="1"/>
</dbReference>